<evidence type="ECO:0000256" key="3">
    <source>
        <dbReference type="ARBA" id="ARBA00023096"/>
    </source>
</evidence>
<evidence type="ECO:0000256" key="4">
    <source>
        <dbReference type="HAMAP-Rule" id="MF_00279"/>
    </source>
</evidence>
<feature type="binding site" evidence="4">
    <location>
        <position position="51"/>
    </location>
    <ligand>
        <name>1-deoxy-D-xylulose 5-phosphate</name>
        <dbReference type="ChEBI" id="CHEBI:57792"/>
    </ligand>
</feature>
<keyword evidence="2 4" id="KW-0808">Transferase</keyword>
<dbReference type="Pfam" id="PF03740">
    <property type="entry name" value="PdxJ"/>
    <property type="match status" value="1"/>
</dbReference>
<dbReference type="Proteomes" id="UP000241764">
    <property type="component" value="Unassembled WGS sequence"/>
</dbReference>
<evidence type="ECO:0000256" key="5">
    <source>
        <dbReference type="NCBIfam" id="TIGR00559"/>
    </source>
</evidence>
<feature type="active site" description="Proton acceptor" evidence="4">
    <location>
        <position position="76"/>
    </location>
</feature>
<dbReference type="NCBIfam" id="NF003626">
    <property type="entry name" value="PRK05265.1-4"/>
    <property type="match status" value="1"/>
</dbReference>
<dbReference type="UniPathway" id="UPA00244">
    <property type="reaction ID" value="UER00313"/>
</dbReference>
<dbReference type="OrthoDB" id="9806590at2"/>
<dbReference type="HAMAP" id="MF_00279">
    <property type="entry name" value="PdxJ"/>
    <property type="match status" value="1"/>
</dbReference>
<name>A0A2P7BHP1_9HYPH</name>
<gene>
    <name evidence="4" type="primary">pdxJ</name>
    <name evidence="6" type="ORF">CU103_04730</name>
</gene>
<accession>A0A2P7BHP1</accession>
<feature type="active site" description="Proton acceptor" evidence="4">
    <location>
        <position position="44"/>
    </location>
</feature>
<dbReference type="InterPro" id="IPR036130">
    <property type="entry name" value="Pyridoxine-5'_phos_synth"/>
</dbReference>
<keyword evidence="3 4" id="KW-0664">Pyridoxine biosynthesis</keyword>
<dbReference type="EMBL" id="PGGM01000002">
    <property type="protein sequence ID" value="PSH65922.1"/>
    <property type="molecule type" value="Genomic_DNA"/>
</dbReference>
<comment type="caution">
    <text evidence="4">Lacks conserved residue(s) required for the propagation of feature annotation.</text>
</comment>
<comment type="catalytic activity">
    <reaction evidence="4">
        <text>3-amino-2-oxopropyl phosphate + 1-deoxy-D-xylulose 5-phosphate = pyridoxine 5'-phosphate + phosphate + 2 H2O + H(+)</text>
        <dbReference type="Rhea" id="RHEA:15265"/>
        <dbReference type="ChEBI" id="CHEBI:15377"/>
        <dbReference type="ChEBI" id="CHEBI:15378"/>
        <dbReference type="ChEBI" id="CHEBI:43474"/>
        <dbReference type="ChEBI" id="CHEBI:57279"/>
        <dbReference type="ChEBI" id="CHEBI:57792"/>
        <dbReference type="ChEBI" id="CHEBI:58589"/>
        <dbReference type="EC" id="2.6.99.2"/>
    </reaction>
</comment>
<reference evidence="7" key="1">
    <citation type="submission" date="2017-11" db="EMBL/GenBank/DDBJ databases">
        <authorList>
            <person name="Kuznetsova I."/>
            <person name="Sazanova A."/>
            <person name="Chirak E."/>
            <person name="Safronova V."/>
            <person name="Willems A."/>
        </authorList>
    </citation>
    <scope>NUCLEOTIDE SEQUENCE [LARGE SCALE GENOMIC DNA]</scope>
    <source>
        <strain evidence="7">CCBAU 03422</strain>
    </source>
</reference>
<feature type="binding site" evidence="4">
    <location>
        <position position="199"/>
    </location>
    <ligand>
        <name>3-amino-2-oxopropyl phosphate</name>
        <dbReference type="ChEBI" id="CHEBI:57279"/>
    </ligand>
</feature>
<keyword evidence="7" id="KW-1185">Reference proteome</keyword>
<feature type="binding site" evidence="4">
    <location>
        <position position="19"/>
    </location>
    <ligand>
        <name>3-amino-2-oxopropyl phosphate</name>
        <dbReference type="ChEBI" id="CHEBI:57279"/>
    </ligand>
</feature>
<dbReference type="PANTHER" id="PTHR30456">
    <property type="entry name" value="PYRIDOXINE 5'-PHOSPHATE SYNTHASE"/>
    <property type="match status" value="1"/>
</dbReference>
<dbReference type="GO" id="GO:0008615">
    <property type="term" value="P:pyridoxine biosynthetic process"/>
    <property type="evidence" value="ECO:0007669"/>
    <property type="project" value="UniProtKB-UniRule"/>
</dbReference>
<evidence type="ECO:0000256" key="2">
    <source>
        <dbReference type="ARBA" id="ARBA00022679"/>
    </source>
</evidence>
<feature type="binding site" evidence="4">
    <location>
        <position position="106"/>
    </location>
    <ligand>
        <name>1-deoxy-D-xylulose 5-phosphate</name>
        <dbReference type="ChEBI" id="CHEBI:57792"/>
    </ligand>
</feature>
<dbReference type="SUPFAM" id="SSF63892">
    <property type="entry name" value="Pyridoxine 5'-phosphate synthase"/>
    <property type="match status" value="1"/>
</dbReference>
<keyword evidence="1 4" id="KW-0963">Cytoplasm</keyword>
<comment type="caution">
    <text evidence="6">The sequence shown here is derived from an EMBL/GenBank/DDBJ whole genome shotgun (WGS) entry which is preliminary data.</text>
</comment>
<comment type="subunit">
    <text evidence="4">Homooctamer; tetramer of dimers.</text>
</comment>
<feature type="binding site" evidence="4">
    <location>
        <position position="46"/>
    </location>
    <ligand>
        <name>1-deoxy-D-xylulose 5-phosphate</name>
        <dbReference type="ChEBI" id="CHEBI:57792"/>
    </ligand>
</feature>
<feature type="binding site" evidence="4">
    <location>
        <begin position="221"/>
        <end position="222"/>
    </location>
    <ligand>
        <name>3-amino-2-oxopropyl phosphate</name>
        <dbReference type="ChEBI" id="CHEBI:57279"/>
    </ligand>
</feature>
<evidence type="ECO:0000313" key="7">
    <source>
        <dbReference type="Proteomes" id="UP000241764"/>
    </source>
</evidence>
<dbReference type="GO" id="GO:0033856">
    <property type="term" value="F:pyridoxine 5'-phosphate synthase activity"/>
    <property type="evidence" value="ECO:0007669"/>
    <property type="project" value="UniProtKB-UniRule"/>
</dbReference>
<dbReference type="GO" id="GO:0005829">
    <property type="term" value="C:cytosol"/>
    <property type="evidence" value="ECO:0007669"/>
    <property type="project" value="TreeGrafter"/>
</dbReference>
<dbReference type="EC" id="2.6.99.2" evidence="4 5"/>
<dbReference type="NCBIfam" id="TIGR00559">
    <property type="entry name" value="pdxJ"/>
    <property type="match status" value="1"/>
</dbReference>
<dbReference type="PANTHER" id="PTHR30456:SF0">
    <property type="entry name" value="PYRIDOXINE 5'-PHOSPHATE SYNTHASE"/>
    <property type="match status" value="1"/>
</dbReference>
<feature type="site" description="Transition state stabilizer" evidence="4">
    <location>
        <position position="157"/>
    </location>
</feature>
<comment type="similarity">
    <text evidence="4">Belongs to the PNP synthase family.</text>
</comment>
<evidence type="ECO:0000256" key="1">
    <source>
        <dbReference type="ARBA" id="ARBA00022490"/>
    </source>
</evidence>
<dbReference type="CDD" id="cd00003">
    <property type="entry name" value="PNPsynthase"/>
    <property type="match status" value="1"/>
</dbReference>
<sequence length="246" mass="26332">MTATLSVNLNAVAMLRNRRDLPWPNVISLGRVALAAGASGLTVHPRPDERHIRFSDLPAIRALIDDEFPQAEFNIEGYPTAQFLDLIAGNEPEQVTLVPDDPAQSTSDHGWNMRQDGEFLQPIIADLKHRGIRVSLFVDPDPEAPAVAKALGADRVELYTGPYGGAYDDPRRETEELAKLGATGVAAAEAGIAVNAGHDLTVANLPALVKRVPNLVEVSIGHGLTAEALMHGMSGAVERFLNALKA</sequence>
<dbReference type="Gene3D" id="3.20.20.70">
    <property type="entry name" value="Aldolase class I"/>
    <property type="match status" value="1"/>
</dbReference>
<comment type="pathway">
    <text evidence="4">Cofactor biosynthesis; pyridoxine 5'-phosphate biosynthesis; pyridoxine 5'-phosphate from D-erythrose 4-phosphate: step 5/5.</text>
</comment>
<comment type="subcellular location">
    <subcellularLocation>
        <location evidence="4">Cytoplasm</location>
    </subcellularLocation>
</comment>
<feature type="active site" description="Proton donor" evidence="4">
    <location>
        <position position="198"/>
    </location>
</feature>
<evidence type="ECO:0000313" key="6">
    <source>
        <dbReference type="EMBL" id="PSH65922.1"/>
    </source>
</evidence>
<dbReference type="AlphaFoldDB" id="A0A2P7BHP1"/>
<protein>
    <recommendedName>
        <fullName evidence="4 5">Pyridoxine 5'-phosphate synthase</fullName>
        <shortName evidence="4">PNP synthase</shortName>
        <ecNumber evidence="4 5">2.6.99.2</ecNumber>
    </recommendedName>
</protein>
<dbReference type="InterPro" id="IPR004569">
    <property type="entry name" value="PyrdxlP_synth_PdxJ"/>
</dbReference>
<dbReference type="RefSeq" id="WP_106662790.1">
    <property type="nucleotide sequence ID" value="NZ_PGGM01000002.1"/>
</dbReference>
<proteinExistence type="inferred from homology"/>
<organism evidence="6 7">
    <name type="scientific">Phyllobacterium sophorae</name>
    <dbReference type="NCBI Taxonomy" id="1520277"/>
    <lineage>
        <taxon>Bacteria</taxon>
        <taxon>Pseudomonadati</taxon>
        <taxon>Pseudomonadota</taxon>
        <taxon>Alphaproteobacteria</taxon>
        <taxon>Hyphomicrobiales</taxon>
        <taxon>Phyllobacteriaceae</taxon>
        <taxon>Phyllobacterium</taxon>
    </lineage>
</organism>
<comment type="function">
    <text evidence="4">Catalyzes the complicated ring closure reaction between the two acyclic compounds 1-deoxy-D-xylulose-5-phosphate (DXP) and 3-amino-2-oxopropyl phosphate (1-amino-acetone-3-phosphate or AAP) to form pyridoxine 5'-phosphate (PNP) and inorganic phosphate.</text>
</comment>
<dbReference type="InterPro" id="IPR013785">
    <property type="entry name" value="Aldolase_TIM"/>
</dbReference>
<feature type="binding site" evidence="4">
    <location>
        <position position="8"/>
    </location>
    <ligand>
        <name>3-amino-2-oxopropyl phosphate</name>
        <dbReference type="ChEBI" id="CHEBI:57279"/>
    </ligand>
</feature>